<gene>
    <name evidence="10" type="ORF">Bca52824_019967</name>
</gene>
<evidence type="ECO:0000256" key="2">
    <source>
        <dbReference type="ARBA" id="ARBA00022737"/>
    </source>
</evidence>
<evidence type="ECO:0000313" key="11">
    <source>
        <dbReference type="Proteomes" id="UP000886595"/>
    </source>
</evidence>
<comment type="caution">
    <text evidence="10">The sequence shown here is derived from an EMBL/GenBank/DDBJ whole genome shotgun (WGS) entry which is preliminary data.</text>
</comment>
<evidence type="ECO:0000256" key="6">
    <source>
        <dbReference type="ARBA" id="ARBA00023163"/>
    </source>
</evidence>
<feature type="domain" description="TF-B3" evidence="9">
    <location>
        <begin position="180"/>
        <end position="272"/>
    </location>
</feature>
<keyword evidence="3" id="KW-0378">Hydrolase</keyword>
<feature type="domain" description="CN hydrolase" evidence="8">
    <location>
        <begin position="1"/>
        <end position="204"/>
    </location>
</feature>
<keyword evidence="7" id="KW-0539">Nucleus</keyword>
<dbReference type="Gene3D" id="2.40.330.10">
    <property type="entry name" value="DNA-binding pseudobarrel domain"/>
    <property type="match status" value="1"/>
</dbReference>
<protein>
    <submittedName>
        <fullName evidence="10">Uncharacterized protein</fullName>
    </submittedName>
</protein>
<dbReference type="EMBL" id="JAAMPC010000004">
    <property type="protein sequence ID" value="KAG2316845.1"/>
    <property type="molecule type" value="Genomic_DNA"/>
</dbReference>
<proteinExistence type="predicted"/>
<keyword evidence="2" id="KW-0677">Repeat</keyword>
<dbReference type="GO" id="GO:0003837">
    <property type="term" value="F:beta-ureidopropionase activity"/>
    <property type="evidence" value="ECO:0007669"/>
    <property type="project" value="TreeGrafter"/>
</dbReference>
<dbReference type="PANTHER" id="PTHR43674">
    <property type="entry name" value="NITRILASE C965.09-RELATED"/>
    <property type="match status" value="1"/>
</dbReference>
<dbReference type="InterPro" id="IPR003340">
    <property type="entry name" value="B3_DNA-bd"/>
</dbReference>
<keyword evidence="11" id="KW-1185">Reference proteome</keyword>
<evidence type="ECO:0000313" key="10">
    <source>
        <dbReference type="EMBL" id="KAG2316845.1"/>
    </source>
</evidence>
<evidence type="ECO:0000259" key="9">
    <source>
        <dbReference type="PROSITE" id="PS50863"/>
    </source>
</evidence>
<dbReference type="Proteomes" id="UP000886595">
    <property type="component" value="Unassembled WGS sequence"/>
</dbReference>
<dbReference type="CDD" id="cd10017">
    <property type="entry name" value="B3_DNA"/>
    <property type="match status" value="1"/>
</dbReference>
<dbReference type="InterPro" id="IPR015300">
    <property type="entry name" value="DNA-bd_pseudobarrel_sf"/>
</dbReference>
<dbReference type="SMART" id="SM01019">
    <property type="entry name" value="B3"/>
    <property type="match status" value="1"/>
</dbReference>
<dbReference type="GO" id="GO:0033396">
    <property type="term" value="P:beta-alanine biosynthetic process via 3-ureidopropionate"/>
    <property type="evidence" value="ECO:0007669"/>
    <property type="project" value="TreeGrafter"/>
</dbReference>
<dbReference type="InterPro" id="IPR036526">
    <property type="entry name" value="C-N_Hydrolase_sf"/>
</dbReference>
<evidence type="ECO:0000256" key="1">
    <source>
        <dbReference type="ARBA" id="ARBA00004123"/>
    </source>
</evidence>
<dbReference type="Pfam" id="PF00795">
    <property type="entry name" value="CN_hydrolase"/>
    <property type="match status" value="1"/>
</dbReference>
<dbReference type="FunFam" id="2.40.330.10:FF:000009">
    <property type="entry name" value="Transcriptional factor B3 family protein"/>
    <property type="match status" value="1"/>
</dbReference>
<evidence type="ECO:0000256" key="3">
    <source>
        <dbReference type="ARBA" id="ARBA00022801"/>
    </source>
</evidence>
<organism evidence="10 11">
    <name type="scientific">Brassica carinata</name>
    <name type="common">Ethiopian mustard</name>
    <name type="synonym">Abyssinian cabbage</name>
    <dbReference type="NCBI Taxonomy" id="52824"/>
    <lineage>
        <taxon>Eukaryota</taxon>
        <taxon>Viridiplantae</taxon>
        <taxon>Streptophyta</taxon>
        <taxon>Embryophyta</taxon>
        <taxon>Tracheophyta</taxon>
        <taxon>Spermatophyta</taxon>
        <taxon>Magnoliopsida</taxon>
        <taxon>eudicotyledons</taxon>
        <taxon>Gunneridae</taxon>
        <taxon>Pentapetalae</taxon>
        <taxon>rosids</taxon>
        <taxon>malvids</taxon>
        <taxon>Brassicales</taxon>
        <taxon>Brassicaceae</taxon>
        <taxon>Brassiceae</taxon>
        <taxon>Brassica</taxon>
    </lineage>
</organism>
<reference evidence="10 11" key="1">
    <citation type="submission" date="2020-02" db="EMBL/GenBank/DDBJ databases">
        <authorList>
            <person name="Ma Q."/>
            <person name="Huang Y."/>
            <person name="Song X."/>
            <person name="Pei D."/>
        </authorList>
    </citation>
    <scope>NUCLEOTIDE SEQUENCE [LARGE SCALE GENOMIC DNA]</scope>
    <source>
        <strain evidence="10">Sxm20200214</strain>
        <tissue evidence="10">Leaf</tissue>
    </source>
</reference>
<keyword evidence="5" id="KW-0238">DNA-binding</keyword>
<dbReference type="SUPFAM" id="SSF56317">
    <property type="entry name" value="Carbon-nitrogen hydrolase"/>
    <property type="match status" value="1"/>
</dbReference>
<dbReference type="PANTHER" id="PTHR43674:SF2">
    <property type="entry name" value="BETA-UREIDOPROPIONASE"/>
    <property type="match status" value="1"/>
</dbReference>
<accession>A0A8X7VU26</accession>
<dbReference type="GO" id="GO:0005634">
    <property type="term" value="C:nucleus"/>
    <property type="evidence" value="ECO:0007669"/>
    <property type="project" value="UniProtKB-SubCell"/>
</dbReference>
<comment type="subcellular location">
    <subcellularLocation>
        <location evidence="1">Nucleus</location>
    </subcellularLocation>
</comment>
<evidence type="ECO:0000256" key="4">
    <source>
        <dbReference type="ARBA" id="ARBA00023015"/>
    </source>
</evidence>
<evidence type="ECO:0000256" key="5">
    <source>
        <dbReference type="ARBA" id="ARBA00023125"/>
    </source>
</evidence>
<dbReference type="OrthoDB" id="1928921at2759"/>
<dbReference type="SUPFAM" id="SSF101936">
    <property type="entry name" value="DNA-binding pseudobarrel domain"/>
    <property type="match status" value="1"/>
</dbReference>
<evidence type="ECO:0000259" key="8">
    <source>
        <dbReference type="PROSITE" id="PS50263"/>
    </source>
</evidence>
<evidence type="ECO:0000256" key="7">
    <source>
        <dbReference type="ARBA" id="ARBA00023242"/>
    </source>
</evidence>
<dbReference type="InterPro" id="IPR050345">
    <property type="entry name" value="Aliph_Amidase/BUP"/>
</dbReference>
<dbReference type="Pfam" id="PF02362">
    <property type="entry name" value="B3"/>
    <property type="match status" value="1"/>
</dbReference>
<dbReference type="AlphaFoldDB" id="A0A8X7VU26"/>
<keyword evidence="6" id="KW-0804">Transcription</keyword>
<sequence length="336" mass="38025">MPFAFCTREKKWCEFAEPVDGESTKFLQEFAKKYNMVIVNPILERDMDHGEVLWNTAVIIGNNGNIIGKHQKNHIPRVGDFNESTYYMEGDPGHPVFETEFGKIAVNICYGRHRPLNWLAFGLNGAEIVFNPSATVGEPIWPVEARNAAIANSYFVGSINRAGTEVFPNPKCFHMAHSHQPHFFQPLLPGFQTGLNIPIAFFSRHIHGNTTGNRWTLRSDATDKTWEVLQEERRLTRGWKEFTEAHDLRVGDIVIFKLEGEMVFHVSPFGPSCCDIQYTSPNVPASAYSWDYNFRAEVTETNVEEDKLALPVDATCCKALNKQCKEATLVNIDGKP</sequence>
<dbReference type="InterPro" id="IPR003010">
    <property type="entry name" value="C-N_Hydrolase"/>
</dbReference>
<keyword evidence="4" id="KW-0805">Transcription regulation</keyword>
<dbReference type="PROSITE" id="PS50263">
    <property type="entry name" value="CN_HYDROLASE"/>
    <property type="match status" value="1"/>
</dbReference>
<dbReference type="PROSITE" id="PS50863">
    <property type="entry name" value="B3"/>
    <property type="match status" value="1"/>
</dbReference>
<dbReference type="Gene3D" id="3.60.110.10">
    <property type="entry name" value="Carbon-nitrogen hydrolase"/>
    <property type="match status" value="1"/>
</dbReference>
<dbReference type="GO" id="GO:0003677">
    <property type="term" value="F:DNA binding"/>
    <property type="evidence" value="ECO:0007669"/>
    <property type="project" value="UniProtKB-KW"/>
</dbReference>
<name>A0A8X7VU26_BRACI</name>